<dbReference type="RefSeq" id="WP_030259303.1">
    <property type="nucleotide sequence ID" value="NZ_JBHEZZ010000018.1"/>
</dbReference>
<evidence type="ECO:0000313" key="3">
    <source>
        <dbReference type="Proteomes" id="UP001592528"/>
    </source>
</evidence>
<feature type="chain" id="PRO_5045140663" evidence="1">
    <location>
        <begin position="28"/>
        <end position="66"/>
    </location>
</feature>
<protein>
    <submittedName>
        <fullName evidence="2">Uncharacterized protein</fullName>
    </submittedName>
</protein>
<accession>A0ABV6UU69</accession>
<dbReference type="EMBL" id="JBHEZZ010000018">
    <property type="protein sequence ID" value="MFC1404996.1"/>
    <property type="molecule type" value="Genomic_DNA"/>
</dbReference>
<comment type="caution">
    <text evidence="2">The sequence shown here is derived from an EMBL/GenBank/DDBJ whole genome shotgun (WGS) entry which is preliminary data.</text>
</comment>
<keyword evidence="1" id="KW-0732">Signal</keyword>
<gene>
    <name evidence="2" type="ORF">ACEZDJ_27305</name>
</gene>
<keyword evidence="3" id="KW-1185">Reference proteome</keyword>
<organism evidence="2 3">
    <name type="scientific">Streptacidiphilus cavernicola</name>
    <dbReference type="NCBI Taxonomy" id="3342716"/>
    <lineage>
        <taxon>Bacteria</taxon>
        <taxon>Bacillati</taxon>
        <taxon>Actinomycetota</taxon>
        <taxon>Actinomycetes</taxon>
        <taxon>Kitasatosporales</taxon>
        <taxon>Streptomycetaceae</taxon>
        <taxon>Streptacidiphilus</taxon>
    </lineage>
</organism>
<evidence type="ECO:0000256" key="1">
    <source>
        <dbReference type="SAM" id="SignalP"/>
    </source>
</evidence>
<name>A0ABV6UU69_9ACTN</name>
<reference evidence="2 3" key="1">
    <citation type="submission" date="2024-09" db="EMBL/GenBank/DDBJ databases">
        <authorList>
            <person name="Lee S.D."/>
        </authorList>
    </citation>
    <scope>NUCLEOTIDE SEQUENCE [LARGE SCALE GENOMIC DNA]</scope>
    <source>
        <strain evidence="2 3">N1-5</strain>
    </source>
</reference>
<feature type="signal peptide" evidence="1">
    <location>
        <begin position="1"/>
        <end position="27"/>
    </location>
</feature>
<dbReference type="Proteomes" id="UP001592528">
    <property type="component" value="Unassembled WGS sequence"/>
</dbReference>
<sequence>MERSVKAAGALAAAAAILSAGATSASAATASPRVFCPTGVAKAPLVKISDEALVTGAAACSGDSNS</sequence>
<evidence type="ECO:0000313" key="2">
    <source>
        <dbReference type="EMBL" id="MFC1404996.1"/>
    </source>
</evidence>
<proteinExistence type="predicted"/>